<reference evidence="2 3" key="1">
    <citation type="journal article" date="2020" name="Nature">
        <title>Six reference-quality genomes reveal evolution of bat adaptations.</title>
        <authorList>
            <person name="Jebb D."/>
            <person name="Huang Z."/>
            <person name="Pippel M."/>
            <person name="Hughes G.M."/>
            <person name="Lavrichenko K."/>
            <person name="Devanna P."/>
            <person name="Winkler S."/>
            <person name="Jermiin L.S."/>
            <person name="Skirmuntt E.C."/>
            <person name="Katzourakis A."/>
            <person name="Burkitt-Gray L."/>
            <person name="Ray D.A."/>
            <person name="Sullivan K.A.M."/>
            <person name="Roscito J.G."/>
            <person name="Kirilenko B.M."/>
            <person name="Davalos L.M."/>
            <person name="Corthals A.P."/>
            <person name="Power M.L."/>
            <person name="Jones G."/>
            <person name="Ransome R.D."/>
            <person name="Dechmann D.K.N."/>
            <person name="Locatelli A.G."/>
            <person name="Puechmaille S.J."/>
            <person name="Fedrigo O."/>
            <person name="Jarvis E.D."/>
            <person name="Hiller M."/>
            <person name="Vernes S.C."/>
            <person name="Myers E.W."/>
            <person name="Teeling E.C."/>
        </authorList>
    </citation>
    <scope>NUCLEOTIDE SEQUENCE [LARGE SCALE GENOMIC DNA]</scope>
    <source>
        <strain evidence="2">Bat1K_MPI-CBG_1</strain>
    </source>
</reference>
<dbReference type="EMBL" id="JABVXQ010000003">
    <property type="protein sequence ID" value="KAF6119862.1"/>
    <property type="molecule type" value="Genomic_DNA"/>
</dbReference>
<proteinExistence type="predicted"/>
<evidence type="ECO:0000313" key="3">
    <source>
        <dbReference type="Proteomes" id="UP000664940"/>
    </source>
</evidence>
<feature type="chain" id="PRO_5032644436" evidence="1">
    <location>
        <begin position="34"/>
        <end position="137"/>
    </location>
</feature>
<evidence type="ECO:0000313" key="2">
    <source>
        <dbReference type="EMBL" id="KAF6119862.1"/>
    </source>
</evidence>
<gene>
    <name evidence="2" type="ORF">HJG60_010245</name>
</gene>
<name>A0A834ASF7_9CHIR</name>
<sequence>MMRYNAVAGSLGSKRQPAWFQILALSLPAVCLGQVPVGPEPPPLSLGSSGGIDSTYFAVRPDVKVSVSAWTWPQRSASVSCYNCCRGRSSGCRPPLTCQQMSVPDPEWQAQYRVMERHVTGPAKRTGGNRETLGVSE</sequence>
<comment type="caution">
    <text evidence="2">The sequence shown here is derived from an EMBL/GenBank/DDBJ whole genome shotgun (WGS) entry which is preliminary data.</text>
</comment>
<protein>
    <submittedName>
        <fullName evidence="2">Uncharacterized protein</fullName>
    </submittedName>
</protein>
<dbReference type="AlphaFoldDB" id="A0A834ASF7"/>
<evidence type="ECO:0000256" key="1">
    <source>
        <dbReference type="SAM" id="SignalP"/>
    </source>
</evidence>
<keyword evidence="1" id="KW-0732">Signal</keyword>
<feature type="signal peptide" evidence="1">
    <location>
        <begin position="1"/>
        <end position="33"/>
    </location>
</feature>
<organism evidence="2 3">
    <name type="scientific">Phyllostomus discolor</name>
    <name type="common">pale spear-nosed bat</name>
    <dbReference type="NCBI Taxonomy" id="89673"/>
    <lineage>
        <taxon>Eukaryota</taxon>
        <taxon>Metazoa</taxon>
        <taxon>Chordata</taxon>
        <taxon>Craniata</taxon>
        <taxon>Vertebrata</taxon>
        <taxon>Euteleostomi</taxon>
        <taxon>Mammalia</taxon>
        <taxon>Eutheria</taxon>
        <taxon>Laurasiatheria</taxon>
        <taxon>Chiroptera</taxon>
        <taxon>Yangochiroptera</taxon>
        <taxon>Phyllostomidae</taxon>
        <taxon>Phyllostominae</taxon>
        <taxon>Phyllostomus</taxon>
    </lineage>
</organism>
<accession>A0A834ASF7</accession>
<dbReference type="Proteomes" id="UP000664940">
    <property type="component" value="Unassembled WGS sequence"/>
</dbReference>